<name>A0ABY5IP21_9FLAO</name>
<sequence>MIQDHKKIYDLFKSSTFNMMSNKIVFEYSENIEAQLTALDIDYEKIRTESIEVNNDNFPLKIFENYKSYLKLNEVKHSNVLILNINERPYSFINGETYIDFILDSGNFFFTNSRSFDHFLTFLKEQDKDTDEAFHFVDYYNSTNRKIVFTSLTDKGRLIIKFFNEINHFEEKVDLSKSFSNFKNCFSEENHHLPKFLKNSIIDFASRYDSDTRIYQLYENLNTITNKAKVNFEIYLNNLSIDKIRKDYDEYKSKYFKEVSDILNNLTQKIIGLPLLIATTLFAIEKVKENHGFLYILIVTTLITSVYLFSLLKINYNDLDYVDKLSNEDFKTLKENKFFIKNQNEMEIFLEIKKRVSNKINHLKCICESYFWVSGVSNILTICYILHFLNLNFQVISFLALFFVFLMTIFRNEILNKSKR</sequence>
<evidence type="ECO:0000256" key="1">
    <source>
        <dbReference type="SAM" id="Phobius"/>
    </source>
</evidence>
<feature type="transmembrane region" description="Helical" evidence="1">
    <location>
        <begin position="393"/>
        <end position="410"/>
    </location>
</feature>
<keyword evidence="1" id="KW-1133">Transmembrane helix</keyword>
<dbReference type="EMBL" id="CP101751">
    <property type="protein sequence ID" value="UUC44384.1"/>
    <property type="molecule type" value="Genomic_DNA"/>
</dbReference>
<feature type="transmembrane region" description="Helical" evidence="1">
    <location>
        <begin position="369"/>
        <end position="387"/>
    </location>
</feature>
<evidence type="ECO:0000313" key="2">
    <source>
        <dbReference type="EMBL" id="UUC44384.1"/>
    </source>
</evidence>
<proteinExistence type="predicted"/>
<organism evidence="2 3">
    <name type="scientific">Flavobacterium cerinum</name>
    <dbReference type="NCBI Taxonomy" id="2502784"/>
    <lineage>
        <taxon>Bacteria</taxon>
        <taxon>Pseudomonadati</taxon>
        <taxon>Bacteroidota</taxon>
        <taxon>Flavobacteriia</taxon>
        <taxon>Flavobacteriales</taxon>
        <taxon>Flavobacteriaceae</taxon>
        <taxon>Flavobacterium</taxon>
    </lineage>
</organism>
<feature type="transmembrane region" description="Helical" evidence="1">
    <location>
        <begin position="292"/>
        <end position="312"/>
    </location>
</feature>
<gene>
    <name evidence="2" type="ORF">NOX80_12145</name>
</gene>
<protein>
    <submittedName>
        <fullName evidence="2">Uncharacterized protein</fullName>
    </submittedName>
</protein>
<dbReference type="Proteomes" id="UP001059844">
    <property type="component" value="Chromosome"/>
</dbReference>
<evidence type="ECO:0000313" key="3">
    <source>
        <dbReference type="Proteomes" id="UP001059844"/>
    </source>
</evidence>
<keyword evidence="1" id="KW-0472">Membrane</keyword>
<reference evidence="2" key="1">
    <citation type="submission" date="2022-07" db="EMBL/GenBank/DDBJ databases">
        <title>Isolation, identification, and degradation of a PFOSA degrading strain from sewage treatment plant.</title>
        <authorList>
            <person name="Zhang L."/>
            <person name="Huo Y."/>
        </authorList>
    </citation>
    <scope>NUCLEOTIDE SEQUENCE</scope>
    <source>
        <strain evidence="2">C1</strain>
    </source>
</reference>
<dbReference type="RefSeq" id="WP_256550058.1">
    <property type="nucleotide sequence ID" value="NZ_CP101751.1"/>
</dbReference>
<accession>A0ABY5IP21</accession>
<keyword evidence="1" id="KW-0812">Transmembrane</keyword>
<keyword evidence="3" id="KW-1185">Reference proteome</keyword>